<dbReference type="Gene3D" id="1.10.8.60">
    <property type="match status" value="1"/>
</dbReference>
<evidence type="ECO:0000313" key="11">
    <source>
        <dbReference type="EMBL" id="HIX53498.1"/>
    </source>
</evidence>
<dbReference type="EMBL" id="DXEZ01000014">
    <property type="protein sequence ID" value="HIX53498.1"/>
    <property type="molecule type" value="Genomic_DNA"/>
</dbReference>
<dbReference type="SUPFAM" id="SSF48019">
    <property type="entry name" value="post-AAA+ oligomerization domain-like"/>
    <property type="match status" value="1"/>
</dbReference>
<evidence type="ECO:0000313" key="12">
    <source>
        <dbReference type="Proteomes" id="UP000824156"/>
    </source>
</evidence>
<dbReference type="NCBIfam" id="TIGR01128">
    <property type="entry name" value="holA"/>
    <property type="match status" value="1"/>
</dbReference>
<gene>
    <name evidence="11" type="primary">holA</name>
    <name evidence="11" type="ORF">H9853_00600</name>
</gene>
<evidence type="ECO:0000256" key="1">
    <source>
        <dbReference type="ARBA" id="ARBA00012417"/>
    </source>
</evidence>
<keyword evidence="5" id="KW-0235">DNA replication</keyword>
<evidence type="ECO:0000256" key="8">
    <source>
        <dbReference type="ARBA" id="ARBA00049244"/>
    </source>
</evidence>
<dbReference type="Proteomes" id="UP000824156">
    <property type="component" value="Unassembled WGS sequence"/>
</dbReference>
<sequence length="336" mass="38598">MQIQSILKQISNRQFKPIYLLYGEETYFIDQISKALEHTVLTDAQKGFDQSILYGKETDLATVVSVAKRYPMMSDYQLVIVKEAQHLDWKSGSAFLEKYLNDPMLSTILVFEHRYTKFEKRRKVHKLAEKIGVVLEAKKLYDNQLPGWIGSYVQTKGWTIEPQATMLISDHLGADLSKVTNEVDKLLMNVPKEKIISAIEVEANIGISKDFNVFELNNALSNKNWSRAVQIVDYFSENPRNHPITRIVGGLSTHFTKILKYHYLPDKSQASVAKNLGVHPFFVKDYVTAARNYGRPQLFRVIHALQEMDLKSKGVEVGAYTSPKDIYRDFIIDIMR</sequence>
<dbReference type="InterPro" id="IPR027417">
    <property type="entry name" value="P-loop_NTPase"/>
</dbReference>
<evidence type="ECO:0000256" key="6">
    <source>
        <dbReference type="ARBA" id="ARBA00022932"/>
    </source>
</evidence>
<evidence type="ECO:0000256" key="2">
    <source>
        <dbReference type="ARBA" id="ARBA00017703"/>
    </source>
</evidence>
<dbReference type="GO" id="GO:0009360">
    <property type="term" value="C:DNA polymerase III complex"/>
    <property type="evidence" value="ECO:0007669"/>
    <property type="project" value="InterPro"/>
</dbReference>
<reference evidence="11" key="2">
    <citation type="submission" date="2021-04" db="EMBL/GenBank/DDBJ databases">
        <authorList>
            <person name="Gilroy R."/>
        </authorList>
    </citation>
    <scope>NUCLEOTIDE SEQUENCE</scope>
    <source>
        <strain evidence="11">1719</strain>
    </source>
</reference>
<dbReference type="Gene3D" id="1.20.272.10">
    <property type="match status" value="1"/>
</dbReference>
<keyword evidence="3 11" id="KW-0808">Transferase</keyword>
<dbReference type="PANTHER" id="PTHR34388:SF1">
    <property type="entry name" value="DNA POLYMERASE III SUBUNIT DELTA"/>
    <property type="match status" value="1"/>
</dbReference>
<evidence type="ECO:0000256" key="7">
    <source>
        <dbReference type="ARBA" id="ARBA00034754"/>
    </source>
</evidence>
<feature type="domain" description="DNA polymerase III delta N-terminal" evidence="9">
    <location>
        <begin position="19"/>
        <end position="138"/>
    </location>
</feature>
<dbReference type="GO" id="GO:0003677">
    <property type="term" value="F:DNA binding"/>
    <property type="evidence" value="ECO:0007669"/>
    <property type="project" value="InterPro"/>
</dbReference>
<proteinExistence type="inferred from homology"/>
<dbReference type="InterPro" id="IPR048466">
    <property type="entry name" value="DNA_pol3_delta-like_C"/>
</dbReference>
<dbReference type="Pfam" id="PF21694">
    <property type="entry name" value="DNA_pol3_delta_C"/>
    <property type="match status" value="1"/>
</dbReference>
<evidence type="ECO:0000256" key="5">
    <source>
        <dbReference type="ARBA" id="ARBA00022705"/>
    </source>
</evidence>
<dbReference type="InterPro" id="IPR010372">
    <property type="entry name" value="DNA_pol3_delta_N"/>
</dbReference>
<name>A0A9D2AXG3_9SPHI</name>
<comment type="similarity">
    <text evidence="7">Belongs to the DNA polymerase HolA subunit family.</text>
</comment>
<evidence type="ECO:0000256" key="3">
    <source>
        <dbReference type="ARBA" id="ARBA00022679"/>
    </source>
</evidence>
<dbReference type="GO" id="GO:0006261">
    <property type="term" value="P:DNA-templated DNA replication"/>
    <property type="evidence" value="ECO:0007669"/>
    <property type="project" value="TreeGrafter"/>
</dbReference>
<keyword evidence="6" id="KW-0239">DNA-directed DNA polymerase</keyword>
<dbReference type="Pfam" id="PF06144">
    <property type="entry name" value="DNA_pol3_delta"/>
    <property type="match status" value="1"/>
</dbReference>
<dbReference type="EC" id="2.7.7.7" evidence="1"/>
<evidence type="ECO:0000256" key="4">
    <source>
        <dbReference type="ARBA" id="ARBA00022695"/>
    </source>
</evidence>
<dbReference type="AlphaFoldDB" id="A0A9D2AXG3"/>
<feature type="domain" description="DNA polymerase III delta subunit-like C-terminal" evidence="10">
    <location>
        <begin position="212"/>
        <end position="314"/>
    </location>
</feature>
<comment type="caution">
    <text evidence="11">The sequence shown here is derived from an EMBL/GenBank/DDBJ whole genome shotgun (WGS) entry which is preliminary data.</text>
</comment>
<reference evidence="11" key="1">
    <citation type="journal article" date="2021" name="PeerJ">
        <title>Extensive microbial diversity within the chicken gut microbiome revealed by metagenomics and culture.</title>
        <authorList>
            <person name="Gilroy R."/>
            <person name="Ravi A."/>
            <person name="Getino M."/>
            <person name="Pursley I."/>
            <person name="Horton D.L."/>
            <person name="Alikhan N.F."/>
            <person name="Baker D."/>
            <person name="Gharbi K."/>
            <person name="Hall N."/>
            <person name="Watson M."/>
            <person name="Adriaenssens E.M."/>
            <person name="Foster-Nyarko E."/>
            <person name="Jarju S."/>
            <person name="Secka A."/>
            <person name="Antonio M."/>
            <person name="Oren A."/>
            <person name="Chaudhuri R.R."/>
            <person name="La Ragione R."/>
            <person name="Hildebrand F."/>
            <person name="Pallen M.J."/>
        </authorList>
    </citation>
    <scope>NUCLEOTIDE SEQUENCE</scope>
    <source>
        <strain evidence="11">1719</strain>
    </source>
</reference>
<organism evidence="11 12">
    <name type="scientific">Candidatus Sphingobacterium stercoripullorum</name>
    <dbReference type="NCBI Taxonomy" id="2838759"/>
    <lineage>
        <taxon>Bacteria</taxon>
        <taxon>Pseudomonadati</taxon>
        <taxon>Bacteroidota</taxon>
        <taxon>Sphingobacteriia</taxon>
        <taxon>Sphingobacteriales</taxon>
        <taxon>Sphingobacteriaceae</taxon>
        <taxon>Sphingobacterium</taxon>
    </lineage>
</organism>
<dbReference type="Gene3D" id="3.40.50.300">
    <property type="entry name" value="P-loop containing nucleotide triphosphate hydrolases"/>
    <property type="match status" value="1"/>
</dbReference>
<evidence type="ECO:0000259" key="9">
    <source>
        <dbReference type="Pfam" id="PF06144"/>
    </source>
</evidence>
<comment type="catalytic activity">
    <reaction evidence="8">
        <text>DNA(n) + a 2'-deoxyribonucleoside 5'-triphosphate = DNA(n+1) + diphosphate</text>
        <dbReference type="Rhea" id="RHEA:22508"/>
        <dbReference type="Rhea" id="RHEA-COMP:17339"/>
        <dbReference type="Rhea" id="RHEA-COMP:17340"/>
        <dbReference type="ChEBI" id="CHEBI:33019"/>
        <dbReference type="ChEBI" id="CHEBI:61560"/>
        <dbReference type="ChEBI" id="CHEBI:173112"/>
        <dbReference type="EC" id="2.7.7.7"/>
    </reaction>
</comment>
<protein>
    <recommendedName>
        <fullName evidence="2">DNA polymerase III subunit delta</fullName>
        <ecNumber evidence="1">2.7.7.7</ecNumber>
    </recommendedName>
</protein>
<dbReference type="SUPFAM" id="SSF52540">
    <property type="entry name" value="P-loop containing nucleoside triphosphate hydrolases"/>
    <property type="match status" value="1"/>
</dbReference>
<dbReference type="InterPro" id="IPR005790">
    <property type="entry name" value="DNA_polIII_delta"/>
</dbReference>
<dbReference type="InterPro" id="IPR008921">
    <property type="entry name" value="DNA_pol3_clamp-load_cplx_C"/>
</dbReference>
<dbReference type="PANTHER" id="PTHR34388">
    <property type="entry name" value="DNA POLYMERASE III SUBUNIT DELTA"/>
    <property type="match status" value="1"/>
</dbReference>
<keyword evidence="4 11" id="KW-0548">Nucleotidyltransferase</keyword>
<accession>A0A9D2AXG3</accession>
<dbReference type="GO" id="GO:0003887">
    <property type="term" value="F:DNA-directed DNA polymerase activity"/>
    <property type="evidence" value="ECO:0007669"/>
    <property type="project" value="UniProtKB-KW"/>
</dbReference>
<evidence type="ECO:0000259" key="10">
    <source>
        <dbReference type="Pfam" id="PF21694"/>
    </source>
</evidence>